<name>A0A1D1USZ2_RAMVA</name>
<dbReference type="AlphaFoldDB" id="A0A1D1USZ2"/>
<feature type="compositionally biased region" description="Basic and acidic residues" evidence="4">
    <location>
        <begin position="166"/>
        <end position="186"/>
    </location>
</feature>
<comment type="caution">
    <text evidence="6">The sequence shown here is derived from an EMBL/GenBank/DDBJ whole genome shotgun (WGS) entry which is preliminary data.</text>
</comment>
<dbReference type="STRING" id="947166.A0A1D1USZ2"/>
<dbReference type="PROSITE" id="PS00028">
    <property type="entry name" value="ZINC_FINGER_C2H2_1"/>
    <property type="match status" value="6"/>
</dbReference>
<evidence type="ECO:0000256" key="3">
    <source>
        <dbReference type="PROSITE-ProRule" id="PRU00042"/>
    </source>
</evidence>
<feature type="region of interest" description="Disordered" evidence="4">
    <location>
        <begin position="438"/>
        <end position="512"/>
    </location>
</feature>
<feature type="region of interest" description="Disordered" evidence="4">
    <location>
        <begin position="849"/>
        <end position="883"/>
    </location>
</feature>
<feature type="compositionally biased region" description="Basic and acidic residues" evidence="4">
    <location>
        <begin position="870"/>
        <end position="883"/>
    </location>
</feature>
<feature type="domain" description="C2H2-type" evidence="5">
    <location>
        <begin position="217"/>
        <end position="245"/>
    </location>
</feature>
<dbReference type="Gene3D" id="3.30.160.60">
    <property type="entry name" value="Classic Zinc Finger"/>
    <property type="match status" value="1"/>
</dbReference>
<feature type="compositionally biased region" description="Basic residues" evidence="4">
    <location>
        <begin position="122"/>
        <end position="134"/>
    </location>
</feature>
<dbReference type="PANTHER" id="PTHR21190:SF1">
    <property type="entry name" value="GH10077P"/>
    <property type="match status" value="1"/>
</dbReference>
<evidence type="ECO:0000256" key="4">
    <source>
        <dbReference type="SAM" id="MobiDB-lite"/>
    </source>
</evidence>
<keyword evidence="7" id="KW-1185">Reference proteome</keyword>
<dbReference type="GO" id="GO:0008270">
    <property type="term" value="F:zinc ion binding"/>
    <property type="evidence" value="ECO:0007669"/>
    <property type="project" value="UniProtKB-KW"/>
</dbReference>
<feature type="region of interest" description="Disordered" evidence="4">
    <location>
        <begin position="242"/>
        <end position="274"/>
    </location>
</feature>
<dbReference type="PROSITE" id="PS50157">
    <property type="entry name" value="ZINC_FINGER_C2H2_2"/>
    <property type="match status" value="4"/>
</dbReference>
<keyword evidence="3" id="KW-0863">Zinc-finger</keyword>
<keyword evidence="2" id="KW-0406">Ion transport</keyword>
<feature type="domain" description="C2H2-type" evidence="5">
    <location>
        <begin position="553"/>
        <end position="581"/>
    </location>
</feature>
<keyword evidence="3" id="KW-0862">Zinc</keyword>
<evidence type="ECO:0000256" key="2">
    <source>
        <dbReference type="ARBA" id="ARBA00023065"/>
    </source>
</evidence>
<feature type="region of interest" description="Disordered" evidence="4">
    <location>
        <begin position="94"/>
        <end position="197"/>
    </location>
</feature>
<dbReference type="SMART" id="SM00355">
    <property type="entry name" value="ZnF_C2H2"/>
    <property type="match status" value="6"/>
</dbReference>
<evidence type="ECO:0000313" key="6">
    <source>
        <dbReference type="EMBL" id="GAU90832.1"/>
    </source>
</evidence>
<dbReference type="PANTHER" id="PTHR21190">
    <property type="entry name" value="GH10077P"/>
    <property type="match status" value="1"/>
</dbReference>
<accession>A0A1D1USZ2</accession>
<keyword evidence="3" id="KW-0479">Metal-binding</keyword>
<feature type="compositionally biased region" description="Polar residues" evidence="4">
    <location>
        <begin position="63"/>
        <end position="72"/>
    </location>
</feature>
<dbReference type="Proteomes" id="UP000186922">
    <property type="component" value="Unassembled WGS sequence"/>
</dbReference>
<evidence type="ECO:0000313" key="7">
    <source>
        <dbReference type="Proteomes" id="UP000186922"/>
    </source>
</evidence>
<protein>
    <recommendedName>
        <fullName evidence="5">C2H2-type domain-containing protein</fullName>
    </recommendedName>
</protein>
<dbReference type="GO" id="GO:0005524">
    <property type="term" value="F:ATP binding"/>
    <property type="evidence" value="ECO:0007669"/>
    <property type="project" value="InterPro"/>
</dbReference>
<proteinExistence type="predicted"/>
<dbReference type="InterPro" id="IPR013087">
    <property type="entry name" value="Znf_C2H2_type"/>
</dbReference>
<dbReference type="InterPro" id="IPR020003">
    <property type="entry name" value="ATPase_a/bsu_AS"/>
</dbReference>
<evidence type="ECO:0000256" key="1">
    <source>
        <dbReference type="ARBA" id="ARBA00022448"/>
    </source>
</evidence>
<evidence type="ECO:0000259" key="5">
    <source>
        <dbReference type="PROSITE" id="PS50157"/>
    </source>
</evidence>
<keyword evidence="1" id="KW-0813">Transport</keyword>
<feature type="domain" description="C2H2-type" evidence="5">
    <location>
        <begin position="751"/>
        <end position="779"/>
    </location>
</feature>
<dbReference type="OrthoDB" id="10020956at2759"/>
<sequence>MDGREAMAYAHLSHLTSQAAYYKLDECYSPLDIRSKFPDASPHTTVSFSSSSSRHDSPEGDEPSSSNITTDSKWPMESAPSTIAIPGSLLYTSTSASSTAQSPVSSLRSDTEDAQPDESSQSRRKGRKQFKPLRCKTDRDMVAEQICPEVTSADRLPPDSTDIEDSQPRDNPQSKEHGGEQGEIDRNSPTPSQLVEGPAARFFPVGPSGVRIFNPDAYCQLCDREFCNKYFLKTHMANKHAVFDPNSPPELPPTSESINGRHRRSDSPESFSAPSIHIADAGSQLEAIFSSTMHLEPTSSSTGTGRGRKERGESSPTHRSSSFAEENEALNEQILRQQLMQMCAQNMALQQMFTSGMTMPMAPFFPGMMAGLIPGMAGFFPPQALSEQMTKPWLPESQTPSEAQHEEVDNQEAALQCDICHKKLSSLNFLRNHLRKKHAVSQNKAAKAPSPSPMPLPTDMLTMEEMKRRKKEKRERRRQERKENERRWRQAQVTKEEQRHTSPMPTLATMGQARVDPRMMGTIPMPFPFANGPHPKPHFSNLQRLLQIPREVFRCGECCKEFAAAVFLEQHLRNEHSKPVPPPAESSVLDLSTPKSRHRHHDDTTPSCRKPKREAPHNSHAPFTFPTDEEASMGLPATSSEGNLDEFCVKCNRVYCSKYFLRTHLKKSHGMSTAEYLNEVATTHPELYQQYKARAINEEGESPSRSNWCRYCKKEFCNKYFFKTHMIKTHQENVTQFVTSNRSSKKRSNGVQCDICKKNLCSKYFLRIHQRNAHGIVDPSLPAASSPTGSLPTMSDMPHFGAEPMGEKDVRRSDSGEEDAEMMEEEAEGCLAVDFTHRPAIMSAAASDFPSAASPAIDMGFSESPLSSEGIKDQQEEEGNRQD</sequence>
<feature type="domain" description="C2H2-type" evidence="5">
    <location>
        <begin position="415"/>
        <end position="443"/>
    </location>
</feature>
<gene>
    <name evidence="6" type="primary">RvY_03195-1</name>
    <name evidence="6" type="synonym">RvY_03195.1</name>
    <name evidence="6" type="ORF">RvY_03195</name>
</gene>
<feature type="region of interest" description="Disordered" evidence="4">
    <location>
        <begin position="294"/>
        <end position="327"/>
    </location>
</feature>
<dbReference type="PROSITE" id="PS00152">
    <property type="entry name" value="ATPASE_ALPHA_BETA"/>
    <property type="match status" value="1"/>
</dbReference>
<feature type="compositionally biased region" description="Low complexity" evidence="4">
    <location>
        <begin position="94"/>
        <end position="107"/>
    </location>
</feature>
<feature type="compositionally biased region" description="Basic and acidic residues" evidence="4">
    <location>
        <begin position="477"/>
        <end position="500"/>
    </location>
</feature>
<feature type="region of interest" description="Disordered" evidence="4">
    <location>
        <begin position="575"/>
        <end position="634"/>
    </location>
</feature>
<reference evidence="6 7" key="1">
    <citation type="journal article" date="2016" name="Nat. Commun.">
        <title>Extremotolerant tardigrade genome and improved radiotolerance of human cultured cells by tardigrade-unique protein.</title>
        <authorList>
            <person name="Hashimoto T."/>
            <person name="Horikawa D.D."/>
            <person name="Saito Y."/>
            <person name="Kuwahara H."/>
            <person name="Kozuka-Hata H."/>
            <person name="Shin-I T."/>
            <person name="Minakuchi Y."/>
            <person name="Ohishi K."/>
            <person name="Motoyama A."/>
            <person name="Aizu T."/>
            <person name="Enomoto A."/>
            <person name="Kondo K."/>
            <person name="Tanaka S."/>
            <person name="Hara Y."/>
            <person name="Koshikawa S."/>
            <person name="Sagara H."/>
            <person name="Miura T."/>
            <person name="Yokobori S."/>
            <person name="Miyagawa K."/>
            <person name="Suzuki Y."/>
            <person name="Kubo T."/>
            <person name="Oyama M."/>
            <person name="Kohara Y."/>
            <person name="Fujiyama A."/>
            <person name="Arakawa K."/>
            <person name="Katayama T."/>
            <person name="Toyoda A."/>
            <person name="Kunieda T."/>
        </authorList>
    </citation>
    <scope>NUCLEOTIDE SEQUENCE [LARGE SCALE GENOMIC DNA]</scope>
    <source>
        <strain evidence="6 7">YOKOZUNA-1</strain>
    </source>
</reference>
<feature type="region of interest" description="Disordered" evidence="4">
    <location>
        <begin position="33"/>
        <end position="80"/>
    </location>
</feature>
<dbReference type="EMBL" id="BDGG01000001">
    <property type="protein sequence ID" value="GAU90832.1"/>
    <property type="molecule type" value="Genomic_DNA"/>
</dbReference>
<organism evidence="6 7">
    <name type="scientific">Ramazzottius varieornatus</name>
    <name type="common">Water bear</name>
    <name type="synonym">Tardigrade</name>
    <dbReference type="NCBI Taxonomy" id="947166"/>
    <lineage>
        <taxon>Eukaryota</taxon>
        <taxon>Metazoa</taxon>
        <taxon>Ecdysozoa</taxon>
        <taxon>Tardigrada</taxon>
        <taxon>Eutardigrada</taxon>
        <taxon>Parachela</taxon>
        <taxon>Hypsibioidea</taxon>
        <taxon>Ramazzottiidae</taxon>
        <taxon>Ramazzottius</taxon>
    </lineage>
</organism>